<keyword evidence="2 5" id="KW-0547">Nucleotide-binding</keyword>
<keyword evidence="3 5" id="KW-0067">ATP-binding</keyword>
<dbReference type="InterPro" id="IPR003781">
    <property type="entry name" value="CoA-bd"/>
</dbReference>
<dbReference type="Pfam" id="PF13607">
    <property type="entry name" value="Succ_CoA_lig"/>
    <property type="match status" value="1"/>
</dbReference>
<dbReference type="InterPro" id="IPR032875">
    <property type="entry name" value="Succ_CoA_lig_flav_dom"/>
</dbReference>
<dbReference type="InterPro" id="IPR000182">
    <property type="entry name" value="GNAT_dom"/>
</dbReference>
<dbReference type="GO" id="GO:0016747">
    <property type="term" value="F:acyltransferase activity, transferring groups other than amino-acyl groups"/>
    <property type="evidence" value="ECO:0007669"/>
    <property type="project" value="InterPro"/>
</dbReference>
<dbReference type="AlphaFoldDB" id="A0A975GJ14"/>
<evidence type="ECO:0000256" key="3">
    <source>
        <dbReference type="ARBA" id="ARBA00022840"/>
    </source>
</evidence>
<dbReference type="InterPro" id="IPR016102">
    <property type="entry name" value="Succinyl-CoA_synth-like"/>
</dbReference>
<evidence type="ECO:0000259" key="6">
    <source>
        <dbReference type="PROSITE" id="PS50975"/>
    </source>
</evidence>
<dbReference type="Gene3D" id="3.40.50.720">
    <property type="entry name" value="NAD(P)-binding Rossmann-like Domain"/>
    <property type="match status" value="1"/>
</dbReference>
<dbReference type="SUPFAM" id="SSF51735">
    <property type="entry name" value="NAD(P)-binding Rossmann-fold domains"/>
    <property type="match status" value="1"/>
</dbReference>
<dbReference type="InterPro" id="IPR051538">
    <property type="entry name" value="Acyl-CoA_Synth/Transferase"/>
</dbReference>
<dbReference type="PANTHER" id="PTHR43334:SF1">
    <property type="entry name" value="3-HYDROXYPROPIONATE--COA LIGASE [ADP-FORMING]"/>
    <property type="match status" value="1"/>
</dbReference>
<dbReference type="InterPro" id="IPR013815">
    <property type="entry name" value="ATP_grasp_subdomain_1"/>
</dbReference>
<evidence type="ECO:0000256" key="2">
    <source>
        <dbReference type="ARBA" id="ARBA00022741"/>
    </source>
</evidence>
<dbReference type="Pfam" id="PF13380">
    <property type="entry name" value="CoA_binding_2"/>
    <property type="match status" value="1"/>
</dbReference>
<organism evidence="8 9">
    <name type="scientific">Desulfonema limicola</name>
    <dbReference type="NCBI Taxonomy" id="45656"/>
    <lineage>
        <taxon>Bacteria</taxon>
        <taxon>Pseudomonadati</taxon>
        <taxon>Thermodesulfobacteriota</taxon>
        <taxon>Desulfobacteria</taxon>
        <taxon>Desulfobacterales</taxon>
        <taxon>Desulfococcaceae</taxon>
        <taxon>Desulfonema</taxon>
    </lineage>
</organism>
<dbReference type="Gene3D" id="3.40.50.261">
    <property type="entry name" value="Succinyl-CoA synthetase domains"/>
    <property type="match status" value="2"/>
</dbReference>
<feature type="domain" description="N-acetyltransferase" evidence="7">
    <location>
        <begin position="735"/>
        <end position="890"/>
    </location>
</feature>
<evidence type="ECO:0000313" key="9">
    <source>
        <dbReference type="Proteomes" id="UP000663720"/>
    </source>
</evidence>
<dbReference type="SUPFAM" id="SSF56059">
    <property type="entry name" value="Glutathione synthetase ATP-binding domain-like"/>
    <property type="match status" value="1"/>
</dbReference>
<accession>A0A975GJ14</accession>
<dbReference type="EMBL" id="CP061799">
    <property type="protein sequence ID" value="QTA83036.1"/>
    <property type="molecule type" value="Genomic_DNA"/>
</dbReference>
<dbReference type="Gene3D" id="3.30.470.20">
    <property type="entry name" value="ATP-grasp fold, B domain"/>
    <property type="match status" value="1"/>
</dbReference>
<dbReference type="SUPFAM" id="SSF55729">
    <property type="entry name" value="Acyl-CoA N-acyltransferases (Nat)"/>
    <property type="match status" value="1"/>
</dbReference>
<dbReference type="RefSeq" id="WP_207688883.1">
    <property type="nucleotide sequence ID" value="NZ_CP061799.1"/>
</dbReference>
<dbReference type="SUPFAM" id="SSF52210">
    <property type="entry name" value="Succinyl-CoA synthetase domains"/>
    <property type="match status" value="2"/>
</dbReference>
<evidence type="ECO:0000256" key="4">
    <source>
        <dbReference type="ARBA" id="ARBA00060888"/>
    </source>
</evidence>
<protein>
    <submittedName>
        <fullName evidence="8">Acetyl-CoA synthetase</fullName>
    </submittedName>
</protein>
<evidence type="ECO:0000256" key="5">
    <source>
        <dbReference type="PROSITE-ProRule" id="PRU00409"/>
    </source>
</evidence>
<dbReference type="PROSITE" id="PS50975">
    <property type="entry name" value="ATP_GRASP"/>
    <property type="match status" value="1"/>
</dbReference>
<name>A0A975GJ14_9BACT</name>
<dbReference type="Gene3D" id="3.40.630.30">
    <property type="match status" value="1"/>
</dbReference>
<dbReference type="KEGG" id="dli:dnl_54290"/>
<dbReference type="PROSITE" id="PS51186">
    <property type="entry name" value="GNAT"/>
    <property type="match status" value="1"/>
</dbReference>
<dbReference type="Gene3D" id="3.30.1490.20">
    <property type="entry name" value="ATP-grasp fold, A domain"/>
    <property type="match status" value="1"/>
</dbReference>
<dbReference type="GO" id="GO:0046872">
    <property type="term" value="F:metal ion binding"/>
    <property type="evidence" value="ECO:0007669"/>
    <property type="project" value="InterPro"/>
</dbReference>
<dbReference type="InterPro" id="IPR011761">
    <property type="entry name" value="ATP-grasp"/>
</dbReference>
<dbReference type="SMART" id="SM00881">
    <property type="entry name" value="CoA_binding"/>
    <property type="match status" value="1"/>
</dbReference>
<dbReference type="FunFam" id="3.30.1490.20:FF:000020">
    <property type="entry name" value="Protein lysine acetyltransferase"/>
    <property type="match status" value="1"/>
</dbReference>
<dbReference type="Pfam" id="PF13302">
    <property type="entry name" value="Acetyltransf_3"/>
    <property type="match status" value="1"/>
</dbReference>
<keyword evidence="1" id="KW-0436">Ligase</keyword>
<proteinExistence type="inferred from homology"/>
<dbReference type="Pfam" id="PF19045">
    <property type="entry name" value="Ligase_CoA_2"/>
    <property type="match status" value="1"/>
</dbReference>
<dbReference type="Proteomes" id="UP000663720">
    <property type="component" value="Chromosome"/>
</dbReference>
<reference evidence="8" key="1">
    <citation type="journal article" date="2021" name="Microb. Physiol.">
        <title>Proteogenomic Insights into the Physiology of Marine, Sulfate-Reducing, Filamentous Desulfonema limicola and Desulfonema magnum.</title>
        <authorList>
            <person name="Schnaars V."/>
            <person name="Wohlbrand L."/>
            <person name="Scheve S."/>
            <person name="Hinrichs C."/>
            <person name="Reinhardt R."/>
            <person name="Rabus R."/>
        </authorList>
    </citation>
    <scope>NUCLEOTIDE SEQUENCE</scope>
    <source>
        <strain evidence="8">5ac10</strain>
    </source>
</reference>
<feature type="domain" description="ATP-grasp" evidence="6">
    <location>
        <begin position="497"/>
        <end position="533"/>
    </location>
</feature>
<keyword evidence="9" id="KW-1185">Reference proteome</keyword>
<dbReference type="InterPro" id="IPR016181">
    <property type="entry name" value="Acyl_CoA_acyltransferase"/>
</dbReference>
<dbReference type="GO" id="GO:0005524">
    <property type="term" value="F:ATP binding"/>
    <property type="evidence" value="ECO:0007669"/>
    <property type="project" value="UniProtKB-UniRule"/>
</dbReference>
<gene>
    <name evidence="8" type="ORF">dnl_54290</name>
</gene>
<sequence>MSIYNLDKVFQPESIAVIGASEKKGNIGGAVINNLISGEFQGKIFPVHPNNESVFQKPAFKSINDISENIDLAVIAVPINTVPGIIKQCVLAKTKGAVILSGGGKETGEKGRVFEKAILEAARDSELRIIGPNCVGIANTRAGLNASFASRHMPVPGKIAFVSQSGAVCTCILDLAAKKQIGFSHFVSLGSTLDVDFGDMIDYLGTDYNVGSIVLYVESLTFFRKFMSAARAVSRVKPVIVFKAGRSQAGAAAASSHTGAMAGEDAVYDAAFARAGILRVKTFEELFDCSEFLAKQPRPRGAGLAIITNAGGPGVMAADALSDYGHEPARLSDETIAKLNEILPPHWSRGNPVDIIGDASPERYCKTVEICLKAPEINGLLIMMAPQALSDASEVASALADILKTSHLPVFTAWIGGTDVEKGRDIFNKAGIPGLDTPERAVRAFMDLWKYSKNIEMLQEIPSKLSRKQTYDYEKAKSIIQKGLEKNQAVLTEIESKYLLKAYGIPVNPIILAASASDAWNAASRMGFPVVLKIHSPDISHKTDAGGVELNLDTETDVYKAYQRIIENAKKYNPDAEIQGVTIQPMIKADGYELIMGAKKDRDFGPVILFGMGGVMTELLQDRAIALPPLNRLLARRLMEKTRIYRLVKGFRNYPPINSEMLEEVLIRLSQLVTDFPEIEELDINPLIAWKDNVCAIDARVVIKASQVTSPLHLAVSPYPSRYEFHTSTHEGIKLFIRPIRPEDAFLFTELFNSLSQQSIYFRFFSPIRQMSSEMLARFTQIDYDRQIALVAIHEDESGEHMLGAARIILERDPQKAEFAVMINENYQGQGIGAELLRQCLNIANERGIKKVWGIVLPENRQMLKLGKKLNFNIKHDFGNNEYLLSLDEDGLKKYFSDFGNQDTVH</sequence>
<dbReference type="GO" id="GO:0043758">
    <property type="term" value="F:acetate-CoA ligase (ADP-forming) activity"/>
    <property type="evidence" value="ECO:0007669"/>
    <property type="project" value="InterPro"/>
</dbReference>
<comment type="similarity">
    <text evidence="4">In the N-terminal section; belongs to the acetate CoA ligase alpha subunit family.</text>
</comment>
<dbReference type="CDD" id="cd04301">
    <property type="entry name" value="NAT_SF"/>
    <property type="match status" value="1"/>
</dbReference>
<evidence type="ECO:0000259" key="7">
    <source>
        <dbReference type="PROSITE" id="PS51186"/>
    </source>
</evidence>
<evidence type="ECO:0000256" key="1">
    <source>
        <dbReference type="ARBA" id="ARBA00022598"/>
    </source>
</evidence>
<dbReference type="PANTHER" id="PTHR43334">
    <property type="entry name" value="ACETATE--COA LIGASE [ADP-FORMING]"/>
    <property type="match status" value="1"/>
</dbReference>
<dbReference type="InterPro" id="IPR036291">
    <property type="entry name" value="NAD(P)-bd_dom_sf"/>
</dbReference>
<dbReference type="InterPro" id="IPR043938">
    <property type="entry name" value="Ligase_CoA_dom"/>
</dbReference>
<evidence type="ECO:0000313" key="8">
    <source>
        <dbReference type="EMBL" id="QTA83036.1"/>
    </source>
</evidence>
<dbReference type="Pfam" id="PF13549">
    <property type="entry name" value="ATP-grasp_5"/>
    <property type="match status" value="1"/>
</dbReference>